<keyword evidence="7 10" id="KW-0472">Membrane</keyword>
<dbReference type="Gene3D" id="2.40.170.20">
    <property type="entry name" value="TonB-dependent receptor, beta-barrel domain"/>
    <property type="match status" value="2"/>
</dbReference>
<evidence type="ECO:0000313" key="16">
    <source>
        <dbReference type="Proteomes" id="UP000682951"/>
    </source>
</evidence>
<keyword evidence="9 10" id="KW-0998">Cell outer membrane</keyword>
<dbReference type="InterPro" id="IPR012910">
    <property type="entry name" value="Plug_dom"/>
</dbReference>
<dbReference type="Proteomes" id="UP000682951">
    <property type="component" value="Unassembled WGS sequence"/>
</dbReference>
<gene>
    <name evidence="15" type="ORF">KDD93_06100</name>
</gene>
<dbReference type="Gene3D" id="2.170.130.10">
    <property type="entry name" value="TonB-dependent receptor, plug domain"/>
    <property type="match status" value="1"/>
</dbReference>
<dbReference type="SUPFAM" id="SSF56935">
    <property type="entry name" value="Porins"/>
    <property type="match status" value="1"/>
</dbReference>
<evidence type="ECO:0000313" key="15">
    <source>
        <dbReference type="EMBL" id="MBR8464144.1"/>
    </source>
</evidence>
<dbReference type="Pfam" id="PF07715">
    <property type="entry name" value="Plug"/>
    <property type="match status" value="1"/>
</dbReference>
<evidence type="ECO:0000256" key="2">
    <source>
        <dbReference type="ARBA" id="ARBA00022448"/>
    </source>
</evidence>
<comment type="subcellular location">
    <subcellularLocation>
        <location evidence="1 10">Cell outer membrane</location>
        <topology evidence="1 10">Multi-pass membrane protein</topology>
    </subcellularLocation>
</comment>
<evidence type="ECO:0000259" key="14">
    <source>
        <dbReference type="Pfam" id="PF07715"/>
    </source>
</evidence>
<evidence type="ECO:0000259" key="13">
    <source>
        <dbReference type="Pfam" id="PF00593"/>
    </source>
</evidence>
<evidence type="ECO:0000256" key="5">
    <source>
        <dbReference type="ARBA" id="ARBA00022729"/>
    </source>
</evidence>
<keyword evidence="16" id="KW-1185">Reference proteome</keyword>
<reference evidence="15 16" key="1">
    <citation type="submission" date="2021-04" db="EMBL/GenBank/DDBJ databases">
        <title>Molecular and phenotypic characterization and identification of bacterial isolates recovered from the Anatolian ground squirrels (Spermophilus xanthoprymnus) and which have the potential to form a new species in the Campylobacter genus.</title>
        <authorList>
            <person name="Aydin F."/>
            <person name="Abay S."/>
            <person name="Kayman T."/>
            <person name="Karakaya E."/>
            <person name="Mustak H.K."/>
            <person name="Mustak I.B."/>
            <person name="Bilgin N."/>
            <person name="Duzler A."/>
            <person name="Sahin O."/>
            <person name="Guran O."/>
            <person name="Saticioglu I.B."/>
        </authorList>
    </citation>
    <scope>NUCLEOTIDE SEQUENCE [LARGE SCALE GENOMIC DNA]</scope>
    <source>
        <strain evidence="16">faydin-G24</strain>
    </source>
</reference>
<evidence type="ECO:0000256" key="9">
    <source>
        <dbReference type="ARBA" id="ARBA00023237"/>
    </source>
</evidence>
<sequence length="970" mass="110808">MSSKNKILLAIFFANALCASDDTNGVVLEQIEVTSEYENEVPSIAKTKKTAKELSKQQASDVRDIVRYETGISVVEKGRMGTSGFSMRGVDENRVAIQIDGLAQAETLSSQGFKELFEGYGNFNNTRNSTEIENISIVQINKGADSLTAGSGALGGAVIYKTKDARDFLIDKDYYLGYKSGYNTADNQNMNSATAAFRLGMFDLLAIRTLRRGHELENYGYKTYDESVKGKKREKTDPYTRKQYSSLVKLGFNPTDEHRITFVSDRQTATNKGLDMSYTLQPYVTGTGWADEVDLRHTNDSVKRQNFQISYDNYQETPLWDFFNITYSNQKIKTRARTDDYCDGGDKCEGVKNNAGLRVKDGKIVDKDGNDPELEVGNIKTEYGEFETILLKNGANGESTRYFKAVKPSDFWFDCSIFDCDKPINGFNGYASGDTLPTNKTFILDESYTDPQTGKLYKRVGSAHYLDFVLMPNSPGYIQNLWKERDLNTDTKQINFDFEKNFDLLKTNHDIKYGGIYSKTHKSMVNRTGYYSWQKKWWFNYYDAVLGEENKFADSTYRVDPENSFLIPIKTDNRSLYISDDFRINDSVSLNFGYRYDNISYKSLYEYGKDPNIPKGLVMNSFVPLPPPPQRCVTSPYTGTTTCYPDERPAQKEARELKNYLDNINALGSTKKYKANSYSLGTELDPFKFLKFQYKYAKAFRAPTADEVYFTFLHPDFTILPGGNLRPEIAKTSELAVTFHDDAYGFVTISHFRTNYKNFIDLKYMGIYNPPNAAGGQTQARGYDMYRNVNRQNAVVKGAEIQAKVKLDELSPYLKGFGLSYKYTKQQGRIRTEEKGIVPMNAIQPKTAVYGLEYVNKWGGFNVYYTRVAAKRASDTYNMYDDHIKFPTPIKWRSDRYSVVDFTAFVTPIKNLVLRAGVYNLTDKKYITWEQARSIRLFGTSNMIDQETGLGINRFYSAGRNYRFTFEYSF</sequence>
<evidence type="ECO:0000256" key="3">
    <source>
        <dbReference type="ARBA" id="ARBA00022452"/>
    </source>
</evidence>
<dbReference type="Pfam" id="PF00593">
    <property type="entry name" value="TonB_dep_Rec_b-barrel"/>
    <property type="match status" value="1"/>
</dbReference>
<keyword evidence="6 11" id="KW-0798">TonB box</keyword>
<keyword evidence="5 12" id="KW-0732">Signal</keyword>
<dbReference type="PANTHER" id="PTHR30069:SF29">
    <property type="entry name" value="HEMOGLOBIN AND HEMOGLOBIN-HAPTOGLOBIN-BINDING PROTEIN 1-RELATED"/>
    <property type="match status" value="1"/>
</dbReference>
<evidence type="ECO:0000256" key="8">
    <source>
        <dbReference type="ARBA" id="ARBA00023170"/>
    </source>
</evidence>
<feature type="signal peptide" evidence="12">
    <location>
        <begin position="1"/>
        <end position="19"/>
    </location>
</feature>
<organism evidence="15 16">
    <name type="scientific">Campylobacter anatolicus</name>
    <dbReference type="NCBI Taxonomy" id="2829105"/>
    <lineage>
        <taxon>Bacteria</taxon>
        <taxon>Pseudomonadati</taxon>
        <taxon>Campylobacterota</taxon>
        <taxon>Epsilonproteobacteria</taxon>
        <taxon>Campylobacterales</taxon>
        <taxon>Campylobacteraceae</taxon>
        <taxon>Campylobacter</taxon>
    </lineage>
</organism>
<dbReference type="PROSITE" id="PS52016">
    <property type="entry name" value="TONB_DEPENDENT_REC_3"/>
    <property type="match status" value="1"/>
</dbReference>
<comment type="caution">
    <text evidence="15">The sequence shown here is derived from an EMBL/GenBank/DDBJ whole genome shotgun (WGS) entry which is preliminary data.</text>
</comment>
<dbReference type="PROSITE" id="PS01156">
    <property type="entry name" value="TONB_DEPENDENT_REC_2"/>
    <property type="match status" value="1"/>
</dbReference>
<evidence type="ECO:0000256" key="12">
    <source>
        <dbReference type="SAM" id="SignalP"/>
    </source>
</evidence>
<protein>
    <submittedName>
        <fullName evidence="15">TonB-dependent receptor</fullName>
    </submittedName>
</protein>
<keyword evidence="3 10" id="KW-1134">Transmembrane beta strand</keyword>
<proteinExistence type="inferred from homology"/>
<keyword evidence="2 10" id="KW-0813">Transport</keyword>
<evidence type="ECO:0000256" key="1">
    <source>
        <dbReference type="ARBA" id="ARBA00004571"/>
    </source>
</evidence>
<dbReference type="EMBL" id="JAGSSW010000005">
    <property type="protein sequence ID" value="MBR8464144.1"/>
    <property type="molecule type" value="Genomic_DNA"/>
</dbReference>
<dbReference type="PANTHER" id="PTHR30069">
    <property type="entry name" value="TONB-DEPENDENT OUTER MEMBRANE RECEPTOR"/>
    <property type="match status" value="1"/>
</dbReference>
<evidence type="ECO:0000256" key="11">
    <source>
        <dbReference type="RuleBase" id="RU003357"/>
    </source>
</evidence>
<feature type="domain" description="TonB-dependent receptor plug" evidence="14">
    <location>
        <begin position="47"/>
        <end position="157"/>
    </location>
</feature>
<dbReference type="InterPro" id="IPR036942">
    <property type="entry name" value="Beta-barrel_TonB_sf"/>
</dbReference>
<feature type="domain" description="TonB-dependent receptor-like beta-barrel" evidence="13">
    <location>
        <begin position="456"/>
        <end position="921"/>
    </location>
</feature>
<dbReference type="RefSeq" id="WP_212142108.1">
    <property type="nucleotide sequence ID" value="NZ_JAGSSW010000005.1"/>
</dbReference>
<accession>A0ABS5HIP0</accession>
<dbReference type="InterPro" id="IPR010917">
    <property type="entry name" value="TonB_rcpt_CS"/>
</dbReference>
<dbReference type="InterPro" id="IPR037066">
    <property type="entry name" value="Plug_dom_sf"/>
</dbReference>
<name>A0ABS5HIP0_9BACT</name>
<evidence type="ECO:0000256" key="7">
    <source>
        <dbReference type="ARBA" id="ARBA00023136"/>
    </source>
</evidence>
<dbReference type="InterPro" id="IPR000531">
    <property type="entry name" value="Beta-barrel_TonB"/>
</dbReference>
<evidence type="ECO:0000256" key="10">
    <source>
        <dbReference type="PROSITE-ProRule" id="PRU01360"/>
    </source>
</evidence>
<dbReference type="InterPro" id="IPR039426">
    <property type="entry name" value="TonB-dep_rcpt-like"/>
</dbReference>
<keyword evidence="8 15" id="KW-0675">Receptor</keyword>
<feature type="chain" id="PRO_5047408670" evidence="12">
    <location>
        <begin position="20"/>
        <end position="970"/>
    </location>
</feature>
<keyword evidence="4 10" id="KW-0812">Transmembrane</keyword>
<evidence type="ECO:0000256" key="6">
    <source>
        <dbReference type="ARBA" id="ARBA00023077"/>
    </source>
</evidence>
<comment type="similarity">
    <text evidence="10 11">Belongs to the TonB-dependent receptor family.</text>
</comment>
<evidence type="ECO:0000256" key="4">
    <source>
        <dbReference type="ARBA" id="ARBA00022692"/>
    </source>
</evidence>